<accession>A0ABV3AL62</accession>
<evidence type="ECO:0000313" key="3">
    <source>
        <dbReference type="EMBL" id="MEU5712087.1"/>
    </source>
</evidence>
<proteinExistence type="predicted"/>
<name>A0ABV3AL62_9ACTN</name>
<organism evidence="3 4">
    <name type="scientific">Streptomyces flaveolus</name>
    <dbReference type="NCBI Taxonomy" id="67297"/>
    <lineage>
        <taxon>Bacteria</taxon>
        <taxon>Bacillati</taxon>
        <taxon>Actinomycetota</taxon>
        <taxon>Actinomycetes</taxon>
        <taxon>Kitasatosporales</taxon>
        <taxon>Streptomycetaceae</taxon>
        <taxon>Streptomyces</taxon>
    </lineage>
</organism>
<evidence type="ECO:0000256" key="2">
    <source>
        <dbReference type="SAM" id="Phobius"/>
    </source>
</evidence>
<keyword evidence="4" id="KW-1185">Reference proteome</keyword>
<feature type="transmembrane region" description="Helical" evidence="2">
    <location>
        <begin position="141"/>
        <end position="161"/>
    </location>
</feature>
<keyword evidence="2" id="KW-0812">Transmembrane</keyword>
<keyword evidence="2" id="KW-1133">Transmembrane helix</keyword>
<dbReference type="EMBL" id="JBFAEG010000032">
    <property type="protein sequence ID" value="MEU5712087.1"/>
    <property type="molecule type" value="Genomic_DNA"/>
</dbReference>
<evidence type="ECO:0000313" key="4">
    <source>
        <dbReference type="Proteomes" id="UP001551011"/>
    </source>
</evidence>
<gene>
    <name evidence="3" type="ORF">AB0H04_35435</name>
</gene>
<feature type="transmembrane region" description="Helical" evidence="2">
    <location>
        <begin position="103"/>
        <end position="121"/>
    </location>
</feature>
<protein>
    <submittedName>
        <fullName evidence="3">CbtA family protein</fullName>
    </submittedName>
</protein>
<feature type="transmembrane region" description="Helical" evidence="2">
    <location>
        <begin position="173"/>
        <end position="192"/>
    </location>
</feature>
<dbReference type="Proteomes" id="UP001551011">
    <property type="component" value="Unassembled WGS sequence"/>
</dbReference>
<feature type="transmembrane region" description="Helical" evidence="2">
    <location>
        <begin position="212"/>
        <end position="231"/>
    </location>
</feature>
<reference evidence="3 4" key="1">
    <citation type="submission" date="2024-06" db="EMBL/GenBank/DDBJ databases">
        <title>The Natural Products Discovery Center: Release of the First 8490 Sequenced Strains for Exploring Actinobacteria Biosynthetic Diversity.</title>
        <authorList>
            <person name="Kalkreuter E."/>
            <person name="Kautsar S.A."/>
            <person name="Yang D."/>
            <person name="Bader C.D."/>
            <person name="Teijaro C.N."/>
            <person name="Fluegel L."/>
            <person name="Davis C.M."/>
            <person name="Simpson J.R."/>
            <person name="Lauterbach L."/>
            <person name="Steele A.D."/>
            <person name="Gui C."/>
            <person name="Meng S."/>
            <person name="Li G."/>
            <person name="Viehrig K."/>
            <person name="Ye F."/>
            <person name="Su P."/>
            <person name="Kiefer A.F."/>
            <person name="Nichols A."/>
            <person name="Cepeda A.J."/>
            <person name="Yan W."/>
            <person name="Fan B."/>
            <person name="Jiang Y."/>
            <person name="Adhikari A."/>
            <person name="Zheng C.-J."/>
            <person name="Schuster L."/>
            <person name="Cowan T.M."/>
            <person name="Smanski M.J."/>
            <person name="Chevrette M.G."/>
            <person name="De Carvalho L.P.S."/>
            <person name="Shen B."/>
        </authorList>
    </citation>
    <scope>NUCLEOTIDE SEQUENCE [LARGE SCALE GENOMIC DNA]</scope>
    <source>
        <strain evidence="3 4">NPDC020594</strain>
    </source>
</reference>
<feature type="region of interest" description="Disordered" evidence="1">
    <location>
        <begin position="240"/>
        <end position="262"/>
    </location>
</feature>
<sequence>MSSVMRPLGRGAAAGTVAGLLSGGFSWLLVEPLMDRAVRRESAHEVTEPSHHAGHHAEVFSRATQHLGLLVATTVTGLALGLLFAVVHLLLHRRAPGTEAWRRALRLAAAGFTGVWLLPFVRYPSNPPGVGDPGTVGLRTQAWLGAIAISVIGVALAWALHDHLTRRGHGAPARQLCVAGVLGAATAALFTLPDNPDALDVPAGPLWDFRLWSVATALLLWAALGATYGLLGEWSARRPPRTAPRGGFVRTRTSQIEPPARA</sequence>
<dbReference type="Pfam" id="PF09490">
    <property type="entry name" value="CbtA"/>
    <property type="match status" value="1"/>
</dbReference>
<dbReference type="RefSeq" id="WP_356193197.1">
    <property type="nucleotide sequence ID" value="NZ_JBEXDP010000012.1"/>
</dbReference>
<dbReference type="InterPro" id="IPR012666">
    <property type="entry name" value="CbtA_put"/>
</dbReference>
<comment type="caution">
    <text evidence="3">The sequence shown here is derived from an EMBL/GenBank/DDBJ whole genome shotgun (WGS) entry which is preliminary data.</text>
</comment>
<feature type="transmembrane region" description="Helical" evidence="2">
    <location>
        <begin position="12"/>
        <end position="30"/>
    </location>
</feature>
<evidence type="ECO:0000256" key="1">
    <source>
        <dbReference type="SAM" id="MobiDB-lite"/>
    </source>
</evidence>
<feature type="transmembrane region" description="Helical" evidence="2">
    <location>
        <begin position="67"/>
        <end position="91"/>
    </location>
</feature>
<keyword evidence="2" id="KW-0472">Membrane</keyword>